<dbReference type="EMBL" id="RCHS01000482">
    <property type="protein sequence ID" value="RMX58624.1"/>
    <property type="molecule type" value="Genomic_DNA"/>
</dbReference>
<name>A0A3M6UYL8_POCDA</name>
<keyword evidence="2" id="KW-1185">Reference proteome</keyword>
<organism evidence="1 2">
    <name type="scientific">Pocillopora damicornis</name>
    <name type="common">Cauliflower coral</name>
    <name type="synonym">Millepora damicornis</name>
    <dbReference type="NCBI Taxonomy" id="46731"/>
    <lineage>
        <taxon>Eukaryota</taxon>
        <taxon>Metazoa</taxon>
        <taxon>Cnidaria</taxon>
        <taxon>Anthozoa</taxon>
        <taxon>Hexacorallia</taxon>
        <taxon>Scleractinia</taxon>
        <taxon>Astrocoeniina</taxon>
        <taxon>Pocilloporidae</taxon>
        <taxon>Pocillopora</taxon>
    </lineage>
</organism>
<sequence>MFVTRIKHTYQNVAVWPKWTRFDHRHRGDLTLQCRLPYAPYRLRRRLLRTHTNSQIRGGR</sequence>
<reference evidence="1 2" key="1">
    <citation type="journal article" date="2018" name="Sci. Rep.">
        <title>Comparative analysis of the Pocillopora damicornis genome highlights role of immune system in coral evolution.</title>
        <authorList>
            <person name="Cunning R."/>
            <person name="Bay R.A."/>
            <person name="Gillette P."/>
            <person name="Baker A.C."/>
            <person name="Traylor-Knowles N."/>
        </authorList>
    </citation>
    <scope>NUCLEOTIDE SEQUENCE [LARGE SCALE GENOMIC DNA]</scope>
    <source>
        <strain evidence="1">RSMAS</strain>
        <tissue evidence="1">Whole animal</tissue>
    </source>
</reference>
<gene>
    <name evidence="1" type="ORF">pdam_00006452</name>
</gene>
<comment type="caution">
    <text evidence="1">The sequence shown here is derived from an EMBL/GenBank/DDBJ whole genome shotgun (WGS) entry which is preliminary data.</text>
</comment>
<accession>A0A3M6UYL8</accession>
<dbReference type="AlphaFoldDB" id="A0A3M6UYL8"/>
<protein>
    <submittedName>
        <fullName evidence="1">Uncharacterized protein</fullName>
    </submittedName>
</protein>
<proteinExistence type="predicted"/>
<evidence type="ECO:0000313" key="1">
    <source>
        <dbReference type="EMBL" id="RMX58624.1"/>
    </source>
</evidence>
<evidence type="ECO:0000313" key="2">
    <source>
        <dbReference type="Proteomes" id="UP000275408"/>
    </source>
</evidence>
<dbReference type="Proteomes" id="UP000275408">
    <property type="component" value="Unassembled WGS sequence"/>
</dbReference>
<feature type="non-terminal residue" evidence="1">
    <location>
        <position position="60"/>
    </location>
</feature>